<name>A0A0U3FK07_9HYPH</name>
<dbReference type="AlphaFoldDB" id="A0A0U3FK07"/>
<reference evidence="2 3" key="1">
    <citation type="submission" date="2015-10" db="EMBL/GenBank/DDBJ databases">
        <title>The world's first case of liver abscess caused by Pannonibacter phragmitetus.</title>
        <authorList>
            <person name="Ming D."/>
            <person name="Wang M."/>
            <person name="Zhou Y."/>
            <person name="Jiang T."/>
            <person name="Hu S."/>
        </authorList>
    </citation>
    <scope>NUCLEOTIDE SEQUENCE [LARGE SCALE GENOMIC DNA]</scope>
    <source>
        <strain evidence="2 3">31801</strain>
    </source>
</reference>
<dbReference type="PANTHER" id="PTHR48079">
    <property type="entry name" value="PROTEIN YEEZ"/>
    <property type="match status" value="1"/>
</dbReference>
<dbReference type="PANTHER" id="PTHR48079:SF6">
    <property type="entry name" value="NAD(P)-BINDING DOMAIN-CONTAINING PROTEIN-RELATED"/>
    <property type="match status" value="1"/>
</dbReference>
<dbReference type="Proteomes" id="UP000064921">
    <property type="component" value="Chromosome"/>
</dbReference>
<protein>
    <submittedName>
        <fullName evidence="2">3-beta hydroxysteroid dehydrogenase</fullName>
    </submittedName>
</protein>
<dbReference type="InterPro" id="IPR036291">
    <property type="entry name" value="NAD(P)-bd_dom_sf"/>
</dbReference>
<dbReference type="Pfam" id="PF01073">
    <property type="entry name" value="3Beta_HSD"/>
    <property type="match status" value="1"/>
</dbReference>
<dbReference type="STRING" id="121719.APZ00_04860"/>
<evidence type="ECO:0000313" key="3">
    <source>
        <dbReference type="Proteomes" id="UP000064921"/>
    </source>
</evidence>
<dbReference type="GO" id="GO:0004029">
    <property type="term" value="F:aldehyde dehydrogenase (NAD+) activity"/>
    <property type="evidence" value="ECO:0007669"/>
    <property type="project" value="TreeGrafter"/>
</dbReference>
<organism evidence="2 3">
    <name type="scientific">Pannonibacter phragmitetus</name>
    <dbReference type="NCBI Taxonomy" id="121719"/>
    <lineage>
        <taxon>Bacteria</taxon>
        <taxon>Pseudomonadati</taxon>
        <taxon>Pseudomonadota</taxon>
        <taxon>Alphaproteobacteria</taxon>
        <taxon>Hyphomicrobiales</taxon>
        <taxon>Stappiaceae</taxon>
        <taxon>Pannonibacter</taxon>
    </lineage>
</organism>
<evidence type="ECO:0000313" key="2">
    <source>
        <dbReference type="EMBL" id="ALV26494.1"/>
    </source>
</evidence>
<dbReference type="GO" id="GO:0006694">
    <property type="term" value="P:steroid biosynthetic process"/>
    <property type="evidence" value="ECO:0007669"/>
    <property type="project" value="InterPro"/>
</dbReference>
<dbReference type="KEGG" id="pphr:APZ00_04860"/>
<dbReference type="Gene3D" id="3.40.50.720">
    <property type="entry name" value="NAD(P)-binding Rossmann-like Domain"/>
    <property type="match status" value="1"/>
</dbReference>
<keyword evidence="3" id="KW-1185">Reference proteome</keyword>
<feature type="domain" description="3-beta hydroxysteroid dehydrogenase/isomerase" evidence="1">
    <location>
        <begin position="14"/>
        <end position="264"/>
    </location>
</feature>
<gene>
    <name evidence="2" type="ORF">APZ00_04860</name>
</gene>
<dbReference type="GO" id="GO:0005737">
    <property type="term" value="C:cytoplasm"/>
    <property type="evidence" value="ECO:0007669"/>
    <property type="project" value="TreeGrafter"/>
</dbReference>
<dbReference type="GO" id="GO:0016616">
    <property type="term" value="F:oxidoreductase activity, acting on the CH-OH group of donors, NAD or NADP as acceptor"/>
    <property type="evidence" value="ECO:0007669"/>
    <property type="project" value="InterPro"/>
</dbReference>
<sequence length="337" mass="36530">MSQFSSQQTLRLALVTGGSGFVGGHLIRRLLSDGWRVLALGRSDKARAEIEALGAEPVEGDLLDRTALAGAMDGVEVVFHVAAHFKLWGPMSLFRRINVEGTRNVVEAAERAGVRRIVYVSAAAVVMGRPEPMRGVTEDMPLHKMPFAPYAASKAEAEEVLLAANGRRADFSTVAIRPPFIWGPGMPALDRMVETVRAGQFQWVAGGGQALSTCHVDNLCHALILAADRGSGGEAFFVSDGEDMTLKSFLTRLLASRGVTPKDRAVPFGIAWTMAGVMGAVWRIFRRKGEPPVTRQMLRFIGKDFTIDVSRARNQLGYAPVISAADGMRAMQAKKLR</sequence>
<dbReference type="RefSeq" id="WP_058898225.1">
    <property type="nucleotide sequence ID" value="NZ_CP013068.1"/>
</dbReference>
<proteinExistence type="predicted"/>
<evidence type="ECO:0000259" key="1">
    <source>
        <dbReference type="Pfam" id="PF01073"/>
    </source>
</evidence>
<dbReference type="InterPro" id="IPR002225">
    <property type="entry name" value="3Beta_OHSteriod_DH/Estase"/>
</dbReference>
<dbReference type="EMBL" id="CP013068">
    <property type="protein sequence ID" value="ALV26494.1"/>
    <property type="molecule type" value="Genomic_DNA"/>
</dbReference>
<dbReference type="InterPro" id="IPR051783">
    <property type="entry name" value="NAD(P)-dependent_oxidoreduct"/>
</dbReference>
<dbReference type="SUPFAM" id="SSF51735">
    <property type="entry name" value="NAD(P)-binding Rossmann-fold domains"/>
    <property type="match status" value="1"/>
</dbReference>
<accession>A0A0U3FK07</accession>